<dbReference type="InterPro" id="IPR000807">
    <property type="entry name" value="ImidazoleglycerolP_deHydtase"/>
</dbReference>
<dbReference type="OrthoDB" id="9790411at2"/>
<dbReference type="HAMAP" id="MF_00076">
    <property type="entry name" value="HisB"/>
    <property type="match status" value="1"/>
</dbReference>
<dbReference type="GO" id="GO:0005737">
    <property type="term" value="C:cytoplasm"/>
    <property type="evidence" value="ECO:0007669"/>
    <property type="project" value="UniProtKB-SubCell"/>
</dbReference>
<dbReference type="PROSITE" id="PS00954">
    <property type="entry name" value="IGP_DEHYDRATASE_1"/>
    <property type="match status" value="1"/>
</dbReference>
<evidence type="ECO:0000256" key="1">
    <source>
        <dbReference type="ARBA" id="ARBA00005047"/>
    </source>
</evidence>
<dbReference type="PROSITE" id="PS00955">
    <property type="entry name" value="IGP_DEHYDRATASE_2"/>
    <property type="match status" value="1"/>
</dbReference>
<dbReference type="UniPathway" id="UPA00031">
    <property type="reaction ID" value="UER00011"/>
</dbReference>
<evidence type="ECO:0000256" key="7">
    <source>
        <dbReference type="RuleBase" id="RU000599"/>
    </source>
</evidence>
<dbReference type="PANTHER" id="PTHR23133">
    <property type="entry name" value="IMIDAZOLEGLYCEROL-PHOSPHATE DEHYDRATASE HIS7"/>
    <property type="match status" value="1"/>
</dbReference>
<dbReference type="NCBIfam" id="NF002107">
    <property type="entry name" value="PRK00951.1-2"/>
    <property type="match status" value="1"/>
</dbReference>
<organism evidence="8 9">
    <name type="scientific">Clostridium cavendishii DSM 21758</name>
    <dbReference type="NCBI Taxonomy" id="1121302"/>
    <lineage>
        <taxon>Bacteria</taxon>
        <taxon>Bacillati</taxon>
        <taxon>Bacillota</taxon>
        <taxon>Clostridia</taxon>
        <taxon>Eubacteriales</taxon>
        <taxon>Clostridiaceae</taxon>
        <taxon>Clostridium</taxon>
    </lineage>
</organism>
<keyword evidence="6" id="KW-0963">Cytoplasm</keyword>
<evidence type="ECO:0000256" key="3">
    <source>
        <dbReference type="ARBA" id="ARBA00022605"/>
    </source>
</evidence>
<evidence type="ECO:0000313" key="9">
    <source>
        <dbReference type="Proteomes" id="UP000184310"/>
    </source>
</evidence>
<comment type="catalytic activity">
    <reaction evidence="6 7">
        <text>D-erythro-1-(imidazol-4-yl)glycerol 3-phosphate = 3-(imidazol-4-yl)-2-oxopropyl phosphate + H2O</text>
        <dbReference type="Rhea" id="RHEA:11040"/>
        <dbReference type="ChEBI" id="CHEBI:15377"/>
        <dbReference type="ChEBI" id="CHEBI:57766"/>
        <dbReference type="ChEBI" id="CHEBI:58278"/>
        <dbReference type="EC" id="4.2.1.19"/>
    </reaction>
</comment>
<comment type="subcellular location">
    <subcellularLocation>
        <location evidence="6 7">Cytoplasm</location>
    </subcellularLocation>
</comment>
<dbReference type="GO" id="GO:0004424">
    <property type="term" value="F:imidazoleglycerol-phosphate dehydratase activity"/>
    <property type="evidence" value="ECO:0007669"/>
    <property type="project" value="UniProtKB-UniRule"/>
</dbReference>
<protein>
    <recommendedName>
        <fullName evidence="2 6">Imidazoleglycerol-phosphate dehydratase</fullName>
        <shortName evidence="6">IGPD</shortName>
        <ecNumber evidence="6 7">4.2.1.19</ecNumber>
    </recommendedName>
</protein>
<dbReference type="CDD" id="cd07914">
    <property type="entry name" value="IGPD"/>
    <property type="match status" value="1"/>
</dbReference>
<evidence type="ECO:0000256" key="5">
    <source>
        <dbReference type="ARBA" id="ARBA00023239"/>
    </source>
</evidence>
<accession>A0A1M6F1U9</accession>
<gene>
    <name evidence="6" type="primary">hisB</name>
    <name evidence="8" type="ORF">SAMN02745163_01013</name>
</gene>
<comment type="pathway">
    <text evidence="1 6 7">Amino-acid biosynthesis; L-histidine biosynthesis; L-histidine from 5-phospho-alpha-D-ribose 1-diphosphate: step 6/9.</text>
</comment>
<dbReference type="Gene3D" id="3.30.230.40">
    <property type="entry name" value="Imidazole glycerol phosphate dehydratase, domain 1"/>
    <property type="match status" value="2"/>
</dbReference>
<dbReference type="FunFam" id="3.30.230.40:FF:000001">
    <property type="entry name" value="Imidazoleglycerol-phosphate dehydratase HisB"/>
    <property type="match status" value="1"/>
</dbReference>
<reference evidence="8 9" key="1">
    <citation type="submission" date="2016-11" db="EMBL/GenBank/DDBJ databases">
        <authorList>
            <person name="Jaros S."/>
            <person name="Januszkiewicz K."/>
            <person name="Wedrychowicz H."/>
        </authorList>
    </citation>
    <scope>NUCLEOTIDE SEQUENCE [LARGE SCALE GENOMIC DNA]</scope>
    <source>
        <strain evidence="8 9">DSM 21758</strain>
    </source>
</reference>
<keyword evidence="5 6" id="KW-0456">Lyase</keyword>
<dbReference type="GO" id="GO:0000105">
    <property type="term" value="P:L-histidine biosynthetic process"/>
    <property type="evidence" value="ECO:0007669"/>
    <property type="project" value="UniProtKB-UniRule"/>
</dbReference>
<dbReference type="AlphaFoldDB" id="A0A1M6F1U9"/>
<dbReference type="NCBIfam" id="NF002114">
    <property type="entry name" value="PRK00951.2-4"/>
    <property type="match status" value="1"/>
</dbReference>
<dbReference type="EMBL" id="FQZB01000005">
    <property type="protein sequence ID" value="SHI91616.1"/>
    <property type="molecule type" value="Genomic_DNA"/>
</dbReference>
<dbReference type="InterPro" id="IPR020568">
    <property type="entry name" value="Ribosomal_Su5_D2-typ_SF"/>
</dbReference>
<name>A0A1M6F1U9_9CLOT</name>
<dbReference type="EC" id="4.2.1.19" evidence="6 7"/>
<evidence type="ECO:0000256" key="6">
    <source>
        <dbReference type="HAMAP-Rule" id="MF_00076"/>
    </source>
</evidence>
<dbReference type="Proteomes" id="UP000184310">
    <property type="component" value="Unassembled WGS sequence"/>
</dbReference>
<dbReference type="NCBIfam" id="NF002111">
    <property type="entry name" value="PRK00951.2-1"/>
    <property type="match status" value="1"/>
</dbReference>
<keyword evidence="3 6" id="KW-0028">Amino-acid biosynthesis</keyword>
<dbReference type="Pfam" id="PF00475">
    <property type="entry name" value="IGPD"/>
    <property type="match status" value="1"/>
</dbReference>
<proteinExistence type="inferred from homology"/>
<evidence type="ECO:0000313" key="8">
    <source>
        <dbReference type="EMBL" id="SHI91616.1"/>
    </source>
</evidence>
<dbReference type="FunFam" id="3.30.230.40:FF:000003">
    <property type="entry name" value="Imidazoleglycerol-phosphate dehydratase HisB"/>
    <property type="match status" value="1"/>
</dbReference>
<dbReference type="STRING" id="1121302.SAMN02745163_01013"/>
<keyword evidence="9" id="KW-1185">Reference proteome</keyword>
<comment type="similarity">
    <text evidence="6 7">Belongs to the imidazoleglycerol-phosphate dehydratase family.</text>
</comment>
<keyword evidence="4 6" id="KW-0368">Histidine biosynthesis</keyword>
<dbReference type="PANTHER" id="PTHR23133:SF2">
    <property type="entry name" value="IMIDAZOLEGLYCEROL-PHOSPHATE DEHYDRATASE"/>
    <property type="match status" value="1"/>
</dbReference>
<evidence type="ECO:0000256" key="2">
    <source>
        <dbReference type="ARBA" id="ARBA00016664"/>
    </source>
</evidence>
<sequence>MVRQGKFSRKTNETDINLFLNLDGNKRIDISTGIGFFDHMLTLFAFHGNLDFNILAKGDLEVDDHHLIEDAGILIGKALKELLGEKKGIKRYSSVFLPMDEALAFIVIDISDRSYLLFEGEFNKDKVGNFSTDMVEEFFRAIALNAGITMHLKIMYGKNDHHKIEALFKGFGRAIKEAISIDDSISGVLSTKGVL</sequence>
<dbReference type="InterPro" id="IPR038494">
    <property type="entry name" value="IGPD_sf"/>
</dbReference>
<dbReference type="SUPFAM" id="SSF54211">
    <property type="entry name" value="Ribosomal protein S5 domain 2-like"/>
    <property type="match status" value="2"/>
</dbReference>
<evidence type="ECO:0000256" key="4">
    <source>
        <dbReference type="ARBA" id="ARBA00023102"/>
    </source>
</evidence>
<dbReference type="RefSeq" id="WP_072985583.1">
    <property type="nucleotide sequence ID" value="NZ_FQZB01000005.1"/>
</dbReference>
<dbReference type="InterPro" id="IPR020565">
    <property type="entry name" value="ImidazoleglycerP_deHydtase_CS"/>
</dbReference>